<sequence length="200" mass="20824">MTGGDVTGGDVTGGDMTGGDVTGGDVTDREATGGTVIDGITIEPATPDDRLDVLRVLDAAMLETDAEAVAERIGAGDVLVARFDRTGVVVGALVAVRHGSESRSTRDEPDGDPSIDLHVDAVAVRRARRGRGIGSTLVERAVERAEDNPETDRVTAEFDASLAGFYTGLGFETEHGSSDAHRPDHNADRLRGTRSVTAPS</sequence>
<feature type="region of interest" description="Disordered" evidence="1">
    <location>
        <begin position="1"/>
        <end position="43"/>
    </location>
</feature>
<evidence type="ECO:0000259" key="2">
    <source>
        <dbReference type="PROSITE" id="PS51186"/>
    </source>
</evidence>
<feature type="compositionally biased region" description="Gly residues" evidence="1">
    <location>
        <begin position="1"/>
        <end position="22"/>
    </location>
</feature>
<dbReference type="InterPro" id="IPR000182">
    <property type="entry name" value="GNAT_dom"/>
</dbReference>
<keyword evidence="3" id="KW-0687">Ribonucleoprotein</keyword>
<dbReference type="Proteomes" id="UP000823588">
    <property type="component" value="Unassembled WGS sequence"/>
</dbReference>
<dbReference type="PROSITE" id="PS51186">
    <property type="entry name" value="GNAT"/>
    <property type="match status" value="1"/>
</dbReference>
<organism evidence="3 4">
    <name type="scientific">Halorubrum alkaliphilum</name>
    <dbReference type="NCBI Taxonomy" id="261290"/>
    <lineage>
        <taxon>Archaea</taxon>
        <taxon>Methanobacteriati</taxon>
        <taxon>Methanobacteriota</taxon>
        <taxon>Stenosarchaea group</taxon>
        <taxon>Halobacteria</taxon>
        <taxon>Halobacteriales</taxon>
        <taxon>Haloferacaceae</taxon>
        <taxon>Halorubrum</taxon>
    </lineage>
</organism>
<dbReference type="EMBL" id="JAGGKQ010000007">
    <property type="protein sequence ID" value="MBP1922415.1"/>
    <property type="molecule type" value="Genomic_DNA"/>
</dbReference>
<dbReference type="RefSeq" id="WP_321168634.1">
    <property type="nucleotide sequence ID" value="NZ_JAGGKQ010000007.1"/>
</dbReference>
<accession>A0A8T4GHA1</accession>
<protein>
    <submittedName>
        <fullName evidence="3">Ribosomal protein S18 acetylase RimI-like enzyme</fullName>
    </submittedName>
</protein>
<evidence type="ECO:0000256" key="1">
    <source>
        <dbReference type="SAM" id="MobiDB-lite"/>
    </source>
</evidence>
<dbReference type="SUPFAM" id="SSF55729">
    <property type="entry name" value="Acyl-CoA N-acyltransferases (Nat)"/>
    <property type="match status" value="1"/>
</dbReference>
<feature type="region of interest" description="Disordered" evidence="1">
    <location>
        <begin position="172"/>
        <end position="200"/>
    </location>
</feature>
<proteinExistence type="predicted"/>
<dbReference type="GO" id="GO:0005840">
    <property type="term" value="C:ribosome"/>
    <property type="evidence" value="ECO:0007669"/>
    <property type="project" value="UniProtKB-KW"/>
</dbReference>
<keyword evidence="4" id="KW-1185">Reference proteome</keyword>
<dbReference type="GO" id="GO:0016747">
    <property type="term" value="F:acyltransferase activity, transferring groups other than amino-acyl groups"/>
    <property type="evidence" value="ECO:0007669"/>
    <property type="project" value="InterPro"/>
</dbReference>
<feature type="compositionally biased region" description="Basic and acidic residues" evidence="1">
    <location>
        <begin position="172"/>
        <end position="191"/>
    </location>
</feature>
<dbReference type="Gene3D" id="3.40.630.30">
    <property type="match status" value="1"/>
</dbReference>
<name>A0A8T4GHA1_9EURY</name>
<feature type="domain" description="N-acetyltransferase" evidence="2">
    <location>
        <begin position="40"/>
        <end position="197"/>
    </location>
</feature>
<comment type="caution">
    <text evidence="3">The sequence shown here is derived from an EMBL/GenBank/DDBJ whole genome shotgun (WGS) entry which is preliminary data.</text>
</comment>
<dbReference type="InterPro" id="IPR016181">
    <property type="entry name" value="Acyl_CoA_acyltransferase"/>
</dbReference>
<dbReference type="AlphaFoldDB" id="A0A8T4GHA1"/>
<reference evidence="3" key="1">
    <citation type="submission" date="2021-03" db="EMBL/GenBank/DDBJ databases">
        <title>Genomic Encyclopedia of Type Strains, Phase IV (KMG-IV): sequencing the most valuable type-strain genomes for metagenomic binning, comparative biology and taxonomic classification.</title>
        <authorList>
            <person name="Goeker M."/>
        </authorList>
    </citation>
    <scope>NUCLEOTIDE SEQUENCE</scope>
    <source>
        <strain evidence="3">DSM 23564</strain>
    </source>
</reference>
<gene>
    <name evidence="3" type="ORF">J2751_001423</name>
</gene>
<dbReference type="Pfam" id="PF13508">
    <property type="entry name" value="Acetyltransf_7"/>
    <property type="match status" value="1"/>
</dbReference>
<evidence type="ECO:0000313" key="4">
    <source>
        <dbReference type="Proteomes" id="UP000823588"/>
    </source>
</evidence>
<evidence type="ECO:0000313" key="3">
    <source>
        <dbReference type="EMBL" id="MBP1922415.1"/>
    </source>
</evidence>
<keyword evidence="3" id="KW-0689">Ribosomal protein</keyword>